<gene>
    <name evidence="2" type="ORF">BDV25DRAFT_154297</name>
</gene>
<dbReference type="EMBL" id="ML742093">
    <property type="protein sequence ID" value="KAE8150477.1"/>
    <property type="molecule type" value="Genomic_DNA"/>
</dbReference>
<proteinExistence type="predicted"/>
<name>A0A5N6TW02_ASPAV</name>
<evidence type="ECO:0000313" key="2">
    <source>
        <dbReference type="EMBL" id="KAE8150477.1"/>
    </source>
</evidence>
<keyword evidence="3" id="KW-1185">Reference proteome</keyword>
<evidence type="ECO:0000256" key="1">
    <source>
        <dbReference type="SAM" id="Phobius"/>
    </source>
</evidence>
<reference evidence="2 3" key="1">
    <citation type="submission" date="2019-04" db="EMBL/GenBank/DDBJ databases">
        <title>Friends and foes A comparative genomics study of 23 Aspergillus species from section Flavi.</title>
        <authorList>
            <consortium name="DOE Joint Genome Institute"/>
            <person name="Kjaerbolling I."/>
            <person name="Vesth T."/>
            <person name="Frisvad J.C."/>
            <person name="Nybo J.L."/>
            <person name="Theobald S."/>
            <person name="Kildgaard S."/>
            <person name="Isbrandt T."/>
            <person name="Kuo A."/>
            <person name="Sato A."/>
            <person name="Lyhne E.K."/>
            <person name="Kogle M.E."/>
            <person name="Wiebenga A."/>
            <person name="Kun R.S."/>
            <person name="Lubbers R.J."/>
            <person name="Makela M.R."/>
            <person name="Barry K."/>
            <person name="Chovatia M."/>
            <person name="Clum A."/>
            <person name="Daum C."/>
            <person name="Haridas S."/>
            <person name="He G."/>
            <person name="LaButti K."/>
            <person name="Lipzen A."/>
            <person name="Mondo S."/>
            <person name="Riley R."/>
            <person name="Salamov A."/>
            <person name="Simmons B.A."/>
            <person name="Magnuson J.K."/>
            <person name="Henrissat B."/>
            <person name="Mortensen U.H."/>
            <person name="Larsen T.O."/>
            <person name="Devries R.P."/>
            <person name="Grigoriev I.V."/>
            <person name="Machida M."/>
            <person name="Baker S.E."/>
            <person name="Andersen M.R."/>
        </authorList>
    </citation>
    <scope>NUCLEOTIDE SEQUENCE [LARGE SCALE GENOMIC DNA]</scope>
    <source>
        <strain evidence="2 3">IBT 18842</strain>
    </source>
</reference>
<accession>A0A5N6TW02</accession>
<organism evidence="2 3">
    <name type="scientific">Aspergillus avenaceus</name>
    <dbReference type="NCBI Taxonomy" id="36643"/>
    <lineage>
        <taxon>Eukaryota</taxon>
        <taxon>Fungi</taxon>
        <taxon>Dikarya</taxon>
        <taxon>Ascomycota</taxon>
        <taxon>Pezizomycotina</taxon>
        <taxon>Eurotiomycetes</taxon>
        <taxon>Eurotiomycetidae</taxon>
        <taxon>Eurotiales</taxon>
        <taxon>Aspergillaceae</taxon>
        <taxon>Aspergillus</taxon>
        <taxon>Aspergillus subgen. Circumdati</taxon>
    </lineage>
</organism>
<feature type="transmembrane region" description="Helical" evidence="1">
    <location>
        <begin position="38"/>
        <end position="62"/>
    </location>
</feature>
<dbReference type="Proteomes" id="UP000325780">
    <property type="component" value="Unassembled WGS sequence"/>
</dbReference>
<protein>
    <submittedName>
        <fullName evidence="2">Uncharacterized protein</fullName>
    </submittedName>
</protein>
<keyword evidence="1" id="KW-0812">Transmembrane</keyword>
<evidence type="ECO:0000313" key="3">
    <source>
        <dbReference type="Proteomes" id="UP000325780"/>
    </source>
</evidence>
<keyword evidence="1" id="KW-0472">Membrane</keyword>
<sequence>MGAWGQKPFPVLTSVMRLVLCFASIVWSVCSVMWWFEAYFVCSGFCLVVGYLYLVWLLLVGLG</sequence>
<keyword evidence="1" id="KW-1133">Transmembrane helix</keyword>
<dbReference type="AlphaFoldDB" id="A0A5N6TW02"/>